<dbReference type="AlphaFoldDB" id="U9SRN9"/>
<evidence type="ECO:0000313" key="1">
    <source>
        <dbReference type="EMBL" id="ERZ96697.1"/>
    </source>
</evidence>
<gene>
    <name evidence="1" type="ORF">GLOINDRAFT_12335</name>
</gene>
<sequence>NDHHQHHDVTTQHSFDDIKLSDSSEKTKEYLELKIGLTFTNWMKFNIWIDDLAKKKGFNYKVRISQKDGEIMCHISYECLRSGNHNLQISNVVKINSFVDNHNHILTSNIQEIAQKYLYNAVYQFQLQNNSDDSDASQMLQMLLEKKYFDLLLWTIRTFI</sequence>
<name>U9SRN9_RHIID</name>
<protein>
    <submittedName>
        <fullName evidence="1">Uncharacterized protein</fullName>
    </submittedName>
</protein>
<dbReference type="EMBL" id="KI300210">
    <property type="protein sequence ID" value="ERZ96697.1"/>
    <property type="molecule type" value="Genomic_DNA"/>
</dbReference>
<feature type="non-terminal residue" evidence="1">
    <location>
        <position position="1"/>
    </location>
</feature>
<dbReference type="VEuPathDB" id="FungiDB:RhiirFUN_013636"/>
<organism evidence="1">
    <name type="scientific">Rhizophagus irregularis (strain DAOM 181602 / DAOM 197198 / MUCL 43194)</name>
    <name type="common">Arbuscular mycorrhizal fungus</name>
    <name type="synonym">Glomus intraradices</name>
    <dbReference type="NCBI Taxonomy" id="747089"/>
    <lineage>
        <taxon>Eukaryota</taxon>
        <taxon>Fungi</taxon>
        <taxon>Fungi incertae sedis</taxon>
        <taxon>Mucoromycota</taxon>
        <taxon>Glomeromycotina</taxon>
        <taxon>Glomeromycetes</taxon>
        <taxon>Glomerales</taxon>
        <taxon>Glomeraceae</taxon>
        <taxon>Rhizophagus</taxon>
    </lineage>
</organism>
<dbReference type="HOGENOM" id="CLU_1656382_0_0_1"/>
<accession>U9SRN9</accession>
<reference evidence="1" key="1">
    <citation type="submission" date="2013-07" db="EMBL/GenBank/DDBJ databases">
        <title>The genome of an arbuscular mycorrhizal fungus provides insights into the evolution of the oldest plant symbiosis.</title>
        <authorList>
            <consortium name="DOE Joint Genome Institute"/>
            <person name="Tisserant E."/>
            <person name="Malbreil M."/>
            <person name="Kuo A."/>
            <person name="Kohler A."/>
            <person name="Symeonidi A."/>
            <person name="Balestrini R."/>
            <person name="Charron P."/>
            <person name="Duensing N."/>
            <person name="Frei-dit-Frey N."/>
            <person name="Gianinazzi-Pearson V."/>
            <person name="Gilbert B."/>
            <person name="Handa Y."/>
            <person name="Hijri M."/>
            <person name="Kaul R."/>
            <person name="Kawaguchi M."/>
            <person name="Krajinski F."/>
            <person name="Lammers P."/>
            <person name="Lapierre D."/>
            <person name="Masclaux F.G."/>
            <person name="Murat C."/>
            <person name="Morin E."/>
            <person name="Ndikumana S."/>
            <person name="Pagni M."/>
            <person name="Petitpierre D."/>
            <person name="Requena N."/>
            <person name="Rosikiewicz P."/>
            <person name="Riley R."/>
            <person name="Saito K."/>
            <person name="San Clemente H."/>
            <person name="Shapiro H."/>
            <person name="van Tuinen D."/>
            <person name="Becard G."/>
            <person name="Bonfante P."/>
            <person name="Paszkowski U."/>
            <person name="Shachar-Hill Y."/>
            <person name="Young J.P."/>
            <person name="Sanders I.R."/>
            <person name="Henrissat B."/>
            <person name="Rensing S.A."/>
            <person name="Grigoriev I.V."/>
            <person name="Corradi N."/>
            <person name="Roux C."/>
            <person name="Martin F."/>
        </authorList>
    </citation>
    <scope>NUCLEOTIDE SEQUENCE</scope>
    <source>
        <strain evidence="1">DAOM 197198</strain>
    </source>
</reference>
<proteinExistence type="predicted"/>